<dbReference type="Proteomes" id="UP000567067">
    <property type="component" value="Unassembled WGS sequence"/>
</dbReference>
<name>A0A7W3XSR9_9BACL</name>
<dbReference type="EMBL" id="JACJIP010000023">
    <property type="protein sequence ID" value="MBA9086825.1"/>
    <property type="molecule type" value="Genomic_DNA"/>
</dbReference>
<sequence length="132" mass="15042">MPEAKNPCKSQTINPASLSLTTRSLCSLKPLGIVNTTTLYEIGEIIKKVIKNTRECRIDQFVLVSILNYHEEGNKKIVDEVAPIRTISEQDANKEFFQAEPGSLVYHTSNQDFVIHLRRDPLMRVRRSSNEN</sequence>
<proteinExistence type="predicted"/>
<accession>A0A7W3XSR9</accession>
<organism evidence="1 2">
    <name type="scientific">Fontibacillus solani</name>
    <dbReference type="NCBI Taxonomy" id="1572857"/>
    <lineage>
        <taxon>Bacteria</taxon>
        <taxon>Bacillati</taxon>
        <taxon>Bacillota</taxon>
        <taxon>Bacilli</taxon>
        <taxon>Bacillales</taxon>
        <taxon>Paenibacillaceae</taxon>
        <taxon>Fontibacillus</taxon>
    </lineage>
</organism>
<keyword evidence="2" id="KW-1185">Reference proteome</keyword>
<protein>
    <submittedName>
        <fullName evidence="1">Uncharacterized protein</fullName>
    </submittedName>
</protein>
<evidence type="ECO:0000313" key="2">
    <source>
        <dbReference type="Proteomes" id="UP000567067"/>
    </source>
</evidence>
<dbReference type="AlphaFoldDB" id="A0A7W3XSR9"/>
<comment type="caution">
    <text evidence="1">The sequence shown here is derived from an EMBL/GenBank/DDBJ whole genome shotgun (WGS) entry which is preliminary data.</text>
</comment>
<evidence type="ECO:0000313" key="1">
    <source>
        <dbReference type="EMBL" id="MBA9086825.1"/>
    </source>
</evidence>
<reference evidence="1 2" key="1">
    <citation type="submission" date="2020-08" db="EMBL/GenBank/DDBJ databases">
        <title>Genomic Encyclopedia of Type Strains, Phase III (KMG-III): the genomes of soil and plant-associated and newly described type strains.</title>
        <authorList>
            <person name="Whitman W."/>
        </authorList>
    </citation>
    <scope>NUCLEOTIDE SEQUENCE [LARGE SCALE GENOMIC DNA]</scope>
    <source>
        <strain evidence="1 2">CECT 8693</strain>
    </source>
</reference>
<gene>
    <name evidence="1" type="ORF">FHR92_003305</name>
</gene>